<dbReference type="InterPro" id="IPR005467">
    <property type="entry name" value="His_kinase_dom"/>
</dbReference>
<dbReference type="PROSITE" id="PS50109">
    <property type="entry name" value="HIS_KIN"/>
    <property type="match status" value="1"/>
</dbReference>
<dbReference type="SUPFAM" id="SSF47226">
    <property type="entry name" value="Histidine-containing phosphotransfer domain, HPT domain"/>
    <property type="match status" value="2"/>
</dbReference>
<feature type="modified residue" description="Phosphohistidine" evidence="3">
    <location>
        <position position="150"/>
    </location>
</feature>
<dbReference type="Pfam" id="PF02518">
    <property type="entry name" value="HATPase_c"/>
    <property type="match status" value="1"/>
</dbReference>
<dbReference type="CDD" id="cd00088">
    <property type="entry name" value="HPT"/>
    <property type="match status" value="1"/>
</dbReference>
<dbReference type="SUPFAM" id="SSF50341">
    <property type="entry name" value="CheW-like"/>
    <property type="match status" value="1"/>
</dbReference>
<evidence type="ECO:0000313" key="8">
    <source>
        <dbReference type="Proteomes" id="UP001374803"/>
    </source>
</evidence>
<feature type="region of interest" description="Disordered" evidence="4">
    <location>
        <begin position="90"/>
        <end position="109"/>
    </location>
</feature>
<dbReference type="RefSeq" id="WP_394833667.1">
    <property type="nucleotide sequence ID" value="NZ_CP089929.1"/>
</dbReference>
<dbReference type="InterPro" id="IPR036890">
    <property type="entry name" value="HATPase_C_sf"/>
</dbReference>
<evidence type="ECO:0000256" key="4">
    <source>
        <dbReference type="SAM" id="MobiDB-lite"/>
    </source>
</evidence>
<comment type="catalytic activity">
    <reaction evidence="1">
        <text>ATP + protein L-histidine = ADP + protein N-phospho-L-histidine.</text>
        <dbReference type="EC" id="2.7.13.3"/>
    </reaction>
</comment>
<keyword evidence="3" id="KW-0597">Phosphoprotein</keyword>
<dbReference type="SMART" id="SM00387">
    <property type="entry name" value="HATPase_c"/>
    <property type="match status" value="1"/>
</dbReference>
<gene>
    <name evidence="7" type="ORF">LVJ94_44890</name>
</gene>
<dbReference type="InterPro" id="IPR036061">
    <property type="entry name" value="CheW-like_dom_sf"/>
</dbReference>
<protein>
    <recommendedName>
        <fullName evidence="2">histidine kinase</fullName>
        <ecNumber evidence="2">2.7.13.3</ecNumber>
    </recommendedName>
</protein>
<proteinExistence type="predicted"/>
<evidence type="ECO:0000256" key="1">
    <source>
        <dbReference type="ARBA" id="ARBA00000085"/>
    </source>
</evidence>
<reference evidence="7" key="1">
    <citation type="submission" date="2021-12" db="EMBL/GenBank/DDBJ databases">
        <title>Discovery of the Pendulisporaceae a myxobacterial family with distinct sporulation behavior and unique specialized metabolism.</title>
        <authorList>
            <person name="Garcia R."/>
            <person name="Popoff A."/>
            <person name="Bader C.D."/>
            <person name="Loehr J."/>
            <person name="Walesch S."/>
            <person name="Walt C."/>
            <person name="Boldt J."/>
            <person name="Bunk B."/>
            <person name="Haeckl F.J.F.P.J."/>
            <person name="Gunesch A.P."/>
            <person name="Birkelbach J."/>
            <person name="Nuebel U."/>
            <person name="Pietschmann T."/>
            <person name="Bach T."/>
            <person name="Mueller R."/>
        </authorList>
    </citation>
    <scope>NUCLEOTIDE SEQUENCE</scope>
    <source>
        <strain evidence="7">MSr11367</strain>
    </source>
</reference>
<evidence type="ECO:0000256" key="2">
    <source>
        <dbReference type="ARBA" id="ARBA00012438"/>
    </source>
</evidence>
<dbReference type="InterPro" id="IPR008207">
    <property type="entry name" value="Sig_transdc_His_kin_Hpt_dom"/>
</dbReference>
<feature type="domain" description="Histidine kinase" evidence="5">
    <location>
        <begin position="410"/>
        <end position="546"/>
    </location>
</feature>
<organism evidence="7 8">
    <name type="scientific">Pendulispora rubella</name>
    <dbReference type="NCBI Taxonomy" id="2741070"/>
    <lineage>
        <taxon>Bacteria</taxon>
        <taxon>Pseudomonadati</taxon>
        <taxon>Myxococcota</taxon>
        <taxon>Myxococcia</taxon>
        <taxon>Myxococcales</taxon>
        <taxon>Sorangiineae</taxon>
        <taxon>Pendulisporaceae</taxon>
        <taxon>Pendulispora</taxon>
    </lineage>
</organism>
<evidence type="ECO:0000313" key="7">
    <source>
        <dbReference type="EMBL" id="WXB04032.1"/>
    </source>
</evidence>
<evidence type="ECO:0000259" key="5">
    <source>
        <dbReference type="PROSITE" id="PS50109"/>
    </source>
</evidence>
<name>A0ABZ2L5W8_9BACT</name>
<accession>A0ABZ2L5W8</accession>
<dbReference type="InterPro" id="IPR003594">
    <property type="entry name" value="HATPase_dom"/>
</dbReference>
<dbReference type="Gene3D" id="1.20.120.160">
    <property type="entry name" value="HPT domain"/>
    <property type="match status" value="2"/>
</dbReference>
<dbReference type="InterPro" id="IPR036641">
    <property type="entry name" value="HPT_dom_sf"/>
</dbReference>
<dbReference type="EMBL" id="CP089983">
    <property type="protein sequence ID" value="WXB04032.1"/>
    <property type="molecule type" value="Genomic_DNA"/>
</dbReference>
<dbReference type="Gene3D" id="3.30.565.10">
    <property type="entry name" value="Histidine kinase-like ATPase, C-terminal domain"/>
    <property type="match status" value="1"/>
</dbReference>
<dbReference type="EC" id="2.7.13.3" evidence="2"/>
<dbReference type="SUPFAM" id="SSF55874">
    <property type="entry name" value="ATPase domain of HSP90 chaperone/DNA topoisomerase II/histidine kinase"/>
    <property type="match status" value="1"/>
</dbReference>
<evidence type="ECO:0000259" key="6">
    <source>
        <dbReference type="PROSITE" id="PS50894"/>
    </source>
</evidence>
<dbReference type="InterPro" id="IPR004358">
    <property type="entry name" value="Sig_transdc_His_kin-like_C"/>
</dbReference>
<dbReference type="PRINTS" id="PR00344">
    <property type="entry name" value="BCTRLSENSOR"/>
</dbReference>
<dbReference type="PROSITE" id="PS50894">
    <property type="entry name" value="HPT"/>
    <property type="match status" value="1"/>
</dbReference>
<dbReference type="PANTHER" id="PTHR43395">
    <property type="entry name" value="SENSOR HISTIDINE KINASE CHEA"/>
    <property type="match status" value="1"/>
</dbReference>
<dbReference type="Pfam" id="PF01627">
    <property type="entry name" value="Hpt"/>
    <property type="match status" value="2"/>
</dbReference>
<keyword evidence="8" id="KW-1185">Reference proteome</keyword>
<dbReference type="Proteomes" id="UP001374803">
    <property type="component" value="Chromosome"/>
</dbReference>
<sequence length="682" mass="73460">MSEVVDPELTRLLILELRRHLPALEKKPPNLEVCRRTLHALKGSAGLAGESELAASLQRLERRVREGEIPAIVEASHLVSRAVDRLSSGRRFSGSAWPEPPSDLRPSTLDPLVRTQYTDEISDRLREIDAALAFAGDPVDAAMAAFRHVHTMKGAASAVGDEPMSWFCHGLEEHLKRATVRETAVAALQELGGFRAVLGALLDDPEAALRTLRGLPIPSRHSTVPVPRASQRPEEEPRSTIAVDDGTIRVEAQSIDRLLDRFVVIGLARERISGQLERSRGRVQRMRRMRADLSEALRLIGPPRPWGAPAAALKRIDSAISTLTDVSDETERSIGDMRGGDLVLKDSVSDARSELSAMRQTPVGQMFARIASAVEAEARRSRREVVVRIEGADETIDRRLAEMLLEPCLQMARNSVAHGIEPPQARLQLGKPATGTITLSARKGGSRLTLTISDDGQGVDVAAVRKRAVDVGAVAPALADAADDNTLLALLFLPGFSTRETSDLLAGRGIGLDIALGSIQRLRGALRLSSRHGEGFAARVEVPIETGLVSVLWVGAGGDEYAVPAANARAVRKTEAADPRVPHLSACLEARTNDLAPLALDIGMYDDPPYAVGIDSVGRTEKVLVRPLTPLLATMGPYAGAIVREDGSLRLAIDVYALAPRARALGAVPEARTSVFPLRDEL</sequence>
<dbReference type="PANTHER" id="PTHR43395:SF1">
    <property type="entry name" value="CHEMOTAXIS PROTEIN CHEA"/>
    <property type="match status" value="1"/>
</dbReference>
<feature type="domain" description="HPt" evidence="6">
    <location>
        <begin position="106"/>
        <end position="212"/>
    </location>
</feature>
<evidence type="ECO:0000256" key="3">
    <source>
        <dbReference type="PROSITE-ProRule" id="PRU00110"/>
    </source>
</evidence>
<feature type="region of interest" description="Disordered" evidence="4">
    <location>
        <begin position="220"/>
        <end position="239"/>
    </location>
</feature>
<dbReference type="InterPro" id="IPR051315">
    <property type="entry name" value="Bact_Chemotaxis_CheA"/>
</dbReference>